<dbReference type="OrthoDB" id="16772at2759"/>
<dbReference type="Pfam" id="PF10186">
    <property type="entry name" value="ATG14"/>
    <property type="match status" value="1"/>
</dbReference>
<dbReference type="GO" id="GO:0000045">
    <property type="term" value="P:autophagosome assembly"/>
    <property type="evidence" value="ECO:0007669"/>
    <property type="project" value="TreeGrafter"/>
</dbReference>
<evidence type="ECO:0000313" key="4">
    <source>
        <dbReference type="Proteomes" id="UP001153714"/>
    </source>
</evidence>
<proteinExistence type="predicted"/>
<dbReference type="GO" id="GO:0097632">
    <property type="term" value="C:extrinsic component of phagophore assembly site membrane"/>
    <property type="evidence" value="ECO:0007669"/>
    <property type="project" value="TreeGrafter"/>
</dbReference>
<protein>
    <recommendedName>
        <fullName evidence="5">Beclin 1-associated autophagy-related key regulator</fullName>
    </recommendedName>
</protein>
<dbReference type="PANTHER" id="PTHR13664:SF0">
    <property type="entry name" value="BECLIN 1-ASSOCIATED AUTOPHAGY-RELATED KEY REGULATOR"/>
    <property type="match status" value="1"/>
</dbReference>
<dbReference type="GO" id="GO:0043495">
    <property type="term" value="F:protein-membrane adaptor activity"/>
    <property type="evidence" value="ECO:0007669"/>
    <property type="project" value="TreeGrafter"/>
</dbReference>
<dbReference type="GO" id="GO:0097629">
    <property type="term" value="C:extrinsic component of omegasome membrane"/>
    <property type="evidence" value="ECO:0007669"/>
    <property type="project" value="TreeGrafter"/>
</dbReference>
<dbReference type="GO" id="GO:0035014">
    <property type="term" value="F:phosphatidylinositol 3-kinase regulator activity"/>
    <property type="evidence" value="ECO:0007669"/>
    <property type="project" value="TreeGrafter"/>
</dbReference>
<dbReference type="GO" id="GO:0016240">
    <property type="term" value="P:autophagosome membrane docking"/>
    <property type="evidence" value="ECO:0007669"/>
    <property type="project" value="TreeGrafter"/>
</dbReference>
<dbReference type="GO" id="GO:0035032">
    <property type="term" value="C:phosphatidylinositol 3-kinase complex, class III"/>
    <property type="evidence" value="ECO:0007669"/>
    <property type="project" value="TreeGrafter"/>
</dbReference>
<dbReference type="GO" id="GO:0000423">
    <property type="term" value="P:mitophagy"/>
    <property type="evidence" value="ECO:0007669"/>
    <property type="project" value="TreeGrafter"/>
</dbReference>
<evidence type="ECO:0000256" key="2">
    <source>
        <dbReference type="SAM" id="Coils"/>
    </source>
</evidence>
<dbReference type="GO" id="GO:0005776">
    <property type="term" value="C:autophagosome"/>
    <property type="evidence" value="ECO:0007669"/>
    <property type="project" value="TreeGrafter"/>
</dbReference>
<evidence type="ECO:0000256" key="1">
    <source>
        <dbReference type="ARBA" id="ARBA00023054"/>
    </source>
</evidence>
<evidence type="ECO:0008006" key="5">
    <source>
        <dbReference type="Google" id="ProtNLM"/>
    </source>
</evidence>
<dbReference type="GO" id="GO:0009267">
    <property type="term" value="P:cellular response to starvation"/>
    <property type="evidence" value="ECO:0007669"/>
    <property type="project" value="TreeGrafter"/>
</dbReference>
<organism evidence="3 4">
    <name type="scientific">Diatraea saccharalis</name>
    <name type="common">sugarcane borer</name>
    <dbReference type="NCBI Taxonomy" id="40085"/>
    <lineage>
        <taxon>Eukaryota</taxon>
        <taxon>Metazoa</taxon>
        <taxon>Ecdysozoa</taxon>
        <taxon>Arthropoda</taxon>
        <taxon>Hexapoda</taxon>
        <taxon>Insecta</taxon>
        <taxon>Pterygota</taxon>
        <taxon>Neoptera</taxon>
        <taxon>Endopterygota</taxon>
        <taxon>Lepidoptera</taxon>
        <taxon>Glossata</taxon>
        <taxon>Ditrysia</taxon>
        <taxon>Pyraloidea</taxon>
        <taxon>Crambidae</taxon>
        <taxon>Crambinae</taxon>
        <taxon>Diatraea</taxon>
    </lineage>
</organism>
<gene>
    <name evidence="3" type="ORF">DIATSA_LOCUS2832</name>
</gene>
<dbReference type="Proteomes" id="UP001153714">
    <property type="component" value="Chromosome 12"/>
</dbReference>
<dbReference type="EMBL" id="OU893343">
    <property type="protein sequence ID" value="CAH0749345.1"/>
    <property type="molecule type" value="Genomic_DNA"/>
</dbReference>
<name>A0A9P0FXN3_9NEOP</name>
<dbReference type="InterPro" id="IPR018791">
    <property type="entry name" value="UV_resistance/autophagy_Atg14"/>
</dbReference>
<keyword evidence="4" id="KW-1185">Reference proteome</keyword>
<feature type="coiled-coil region" evidence="2">
    <location>
        <begin position="106"/>
        <end position="140"/>
    </location>
</feature>
<dbReference type="AlphaFoldDB" id="A0A9P0FXN3"/>
<keyword evidence="1 2" id="KW-0175">Coiled coil</keyword>
<reference evidence="3" key="2">
    <citation type="submission" date="2022-10" db="EMBL/GenBank/DDBJ databases">
        <authorList>
            <consortium name="ENA_rothamsted_submissions"/>
            <consortium name="culmorum"/>
            <person name="King R."/>
        </authorList>
    </citation>
    <scope>NUCLEOTIDE SEQUENCE</scope>
</reference>
<evidence type="ECO:0000313" key="3">
    <source>
        <dbReference type="EMBL" id="CAH0749345.1"/>
    </source>
</evidence>
<sequence>MALSYISESEAPRDFRVSSTESDAHYTKCLLCYTVKRNFYCPDCIKTGNFVHSSMPYSERYSEKQAKLLRLKVNRKHVLERCEKLLSHKIKKDRLVTETKQSRDKLDLLRLAIEQRRNNIEEKKKELVNLKQHNHDLNSKLPRYQKRVSLLGKHAQDQRLELQNKISAYSQQADLLAALRRSRIRQLTKYIFPVYISYDTSESIEDMEFVGDDDEEPPKRPQLHIVNSWISTDGDFSNLQSWGESGIIMRFFLVSYIFLNDIDRS</sequence>
<reference evidence="3" key="1">
    <citation type="submission" date="2021-12" db="EMBL/GenBank/DDBJ databases">
        <authorList>
            <person name="King R."/>
        </authorList>
    </citation>
    <scope>NUCLEOTIDE SEQUENCE</scope>
</reference>
<dbReference type="PANTHER" id="PTHR13664">
    <property type="entry name" value="BECLIN 1-ASSOCIATED AUTOPHAGY-RELATED KEY REGULATOR"/>
    <property type="match status" value="1"/>
</dbReference>
<accession>A0A9P0FXN3</accession>